<dbReference type="Gene3D" id="6.10.140.2220">
    <property type="match status" value="1"/>
</dbReference>
<dbReference type="SMART" id="SM00317">
    <property type="entry name" value="SET"/>
    <property type="match status" value="1"/>
</dbReference>
<dbReference type="InterPro" id="IPR046341">
    <property type="entry name" value="SET_dom_sf"/>
</dbReference>
<dbReference type="OrthoDB" id="265717at2759"/>
<reference evidence="2" key="1">
    <citation type="submission" date="2022-04" db="EMBL/GenBank/DDBJ databases">
        <title>Carnegiea gigantea Genome sequencing and assembly v2.</title>
        <authorList>
            <person name="Copetti D."/>
            <person name="Sanderson M.J."/>
            <person name="Burquez A."/>
            <person name="Wojciechowski M.F."/>
        </authorList>
    </citation>
    <scope>NUCLEOTIDE SEQUENCE</scope>
    <source>
        <strain evidence="2">SGP5-SGP5p</strain>
        <tissue evidence="2">Aerial part</tissue>
    </source>
</reference>
<dbReference type="CDD" id="cd20071">
    <property type="entry name" value="SET_SMYD"/>
    <property type="match status" value="1"/>
</dbReference>
<sequence>MVEIEGKGRGLVASQPLKGGQIVMQDTPIYAYFVSPLKLRQPIEDTNGSCYTRCCAHCFRSLEAGAGAALTCPSCSHPKDAAFCSSKCQSLAFSSSHTPWVCRTLSYLRNCSLHVNHQTPEDRQIEARCLVAVFNLAMVSPYAFQTFLSLDGCGARDGQRYIDSAIFLHSIFTSISFDDRFSLPSVETIADILAKNWRNSFCLMDPFSEDKGRSVRAHAVYLNASFFNHSCLPNACHFHYLDTTPHNGSTDLIIRVMHDIPQGEEICISYLRVNISYPERQRILMNDYTFACSCKRCQIEANWSREEGNEIDHNGCDDDPGFLPAYLKRFMCKRESCRGFLAPLPPSDDGNPSKFMECNFCRELTKRPKALYEASLLTKV</sequence>
<comment type="caution">
    <text evidence="2">The sequence shown here is derived from an EMBL/GenBank/DDBJ whole genome shotgun (WGS) entry which is preliminary data.</text>
</comment>
<dbReference type="InterPro" id="IPR001214">
    <property type="entry name" value="SET_dom"/>
</dbReference>
<dbReference type="AlphaFoldDB" id="A0A9Q1KPF5"/>
<dbReference type="PROSITE" id="PS50280">
    <property type="entry name" value="SET"/>
    <property type="match status" value="1"/>
</dbReference>
<evidence type="ECO:0000313" key="2">
    <source>
        <dbReference type="EMBL" id="KAJ8447289.1"/>
    </source>
</evidence>
<feature type="domain" description="SET" evidence="1">
    <location>
        <begin position="1"/>
        <end position="271"/>
    </location>
</feature>
<accession>A0A9Q1KPF5</accession>
<dbReference type="PANTHER" id="PTHR47420">
    <property type="entry name" value="HISTONE-LYSINE N-METHYLTRANSFERASE ASHR2"/>
    <property type="match status" value="1"/>
</dbReference>
<proteinExistence type="predicted"/>
<dbReference type="Pfam" id="PF00856">
    <property type="entry name" value="SET"/>
    <property type="match status" value="1"/>
</dbReference>
<dbReference type="EMBL" id="JAKOGI010000039">
    <property type="protein sequence ID" value="KAJ8447289.1"/>
    <property type="molecule type" value="Genomic_DNA"/>
</dbReference>
<dbReference type="Gene3D" id="1.10.220.160">
    <property type="match status" value="1"/>
</dbReference>
<protein>
    <recommendedName>
        <fullName evidence="1">SET domain-containing protein</fullName>
    </recommendedName>
</protein>
<dbReference type="SUPFAM" id="SSF82199">
    <property type="entry name" value="SET domain"/>
    <property type="match status" value="1"/>
</dbReference>
<dbReference type="Proteomes" id="UP001153076">
    <property type="component" value="Unassembled WGS sequence"/>
</dbReference>
<evidence type="ECO:0000313" key="3">
    <source>
        <dbReference type="Proteomes" id="UP001153076"/>
    </source>
</evidence>
<dbReference type="InterPro" id="IPR044238">
    <property type="entry name" value="ASHR2-like"/>
</dbReference>
<evidence type="ECO:0000259" key="1">
    <source>
        <dbReference type="PROSITE" id="PS50280"/>
    </source>
</evidence>
<name>A0A9Q1KPF5_9CARY</name>
<dbReference type="Gene3D" id="2.170.270.10">
    <property type="entry name" value="SET domain"/>
    <property type="match status" value="1"/>
</dbReference>
<gene>
    <name evidence="2" type="ORF">Cgig2_013066</name>
</gene>
<keyword evidence="3" id="KW-1185">Reference proteome</keyword>
<organism evidence="2 3">
    <name type="scientific">Carnegiea gigantea</name>
    <dbReference type="NCBI Taxonomy" id="171969"/>
    <lineage>
        <taxon>Eukaryota</taxon>
        <taxon>Viridiplantae</taxon>
        <taxon>Streptophyta</taxon>
        <taxon>Embryophyta</taxon>
        <taxon>Tracheophyta</taxon>
        <taxon>Spermatophyta</taxon>
        <taxon>Magnoliopsida</taxon>
        <taxon>eudicotyledons</taxon>
        <taxon>Gunneridae</taxon>
        <taxon>Pentapetalae</taxon>
        <taxon>Caryophyllales</taxon>
        <taxon>Cactineae</taxon>
        <taxon>Cactaceae</taxon>
        <taxon>Cactoideae</taxon>
        <taxon>Echinocereeae</taxon>
        <taxon>Carnegiea</taxon>
    </lineage>
</organism>
<dbReference type="PANTHER" id="PTHR47420:SF3">
    <property type="entry name" value="HISTONE-LYSINE N-METHYLTRANSFERASE ASHR2"/>
    <property type="match status" value="1"/>
</dbReference>